<protein>
    <submittedName>
        <fullName evidence="2">Putative secreted protein</fullName>
    </submittedName>
</protein>
<name>A0A2M4B2F0_9DIPT</name>
<keyword evidence="1" id="KW-0732">Signal</keyword>
<feature type="chain" id="PRO_5014733854" evidence="1">
    <location>
        <begin position="17"/>
        <end position="78"/>
    </location>
</feature>
<organism evidence="2">
    <name type="scientific">Anopheles triannulatus</name>
    <dbReference type="NCBI Taxonomy" id="58253"/>
    <lineage>
        <taxon>Eukaryota</taxon>
        <taxon>Metazoa</taxon>
        <taxon>Ecdysozoa</taxon>
        <taxon>Arthropoda</taxon>
        <taxon>Hexapoda</taxon>
        <taxon>Insecta</taxon>
        <taxon>Pterygota</taxon>
        <taxon>Neoptera</taxon>
        <taxon>Endopterygota</taxon>
        <taxon>Diptera</taxon>
        <taxon>Nematocera</taxon>
        <taxon>Culicoidea</taxon>
        <taxon>Culicidae</taxon>
        <taxon>Anophelinae</taxon>
        <taxon>Anopheles</taxon>
    </lineage>
</organism>
<reference evidence="2" key="1">
    <citation type="submission" date="2018-01" db="EMBL/GenBank/DDBJ databases">
        <title>An insight into the sialome of Amazonian anophelines.</title>
        <authorList>
            <person name="Ribeiro J.M."/>
            <person name="Scarpassa V."/>
            <person name="Calvo E."/>
        </authorList>
    </citation>
    <scope>NUCLEOTIDE SEQUENCE</scope>
    <source>
        <tissue evidence="2">Salivary glands</tissue>
    </source>
</reference>
<accession>A0A2M4B2F0</accession>
<evidence type="ECO:0000256" key="1">
    <source>
        <dbReference type="SAM" id="SignalP"/>
    </source>
</evidence>
<dbReference type="EMBL" id="GGFK01013912">
    <property type="protein sequence ID" value="MBW47233.1"/>
    <property type="molecule type" value="Transcribed_RNA"/>
</dbReference>
<dbReference type="AlphaFoldDB" id="A0A2M4B2F0"/>
<sequence length="78" mass="8964">MVSHCLALLCLQFLNAFLYDHTVEVYAGVEDNPRDQKARERSHEAFLDHFPHAAVRFLVDRLEICTVQIHDTAVNQGK</sequence>
<proteinExistence type="predicted"/>
<evidence type="ECO:0000313" key="2">
    <source>
        <dbReference type="EMBL" id="MBW47233.1"/>
    </source>
</evidence>
<feature type="signal peptide" evidence="1">
    <location>
        <begin position="1"/>
        <end position="16"/>
    </location>
</feature>